<dbReference type="EMBL" id="WTVA01000003">
    <property type="protein sequence ID" value="MZR22106.1"/>
    <property type="molecule type" value="Genomic_DNA"/>
</dbReference>
<dbReference type="EC" id="6.3.4.19" evidence="6"/>
<dbReference type="GO" id="GO:0032267">
    <property type="term" value="F:tRNA(Ile)-lysidine synthase activity"/>
    <property type="evidence" value="ECO:0007669"/>
    <property type="project" value="UniProtKB-EC"/>
</dbReference>
<feature type="domain" description="tRNA(Ile)-lysidine/2-thiocytidine synthase N-terminal" evidence="7">
    <location>
        <begin position="30"/>
        <end position="206"/>
    </location>
</feature>
<organism evidence="8 9">
    <name type="scientific">Sneathiella chungangensis</name>
    <dbReference type="NCBI Taxonomy" id="1418234"/>
    <lineage>
        <taxon>Bacteria</taxon>
        <taxon>Pseudomonadati</taxon>
        <taxon>Pseudomonadota</taxon>
        <taxon>Alphaproteobacteria</taxon>
        <taxon>Sneathiellales</taxon>
        <taxon>Sneathiellaceae</taxon>
        <taxon>Sneathiella</taxon>
    </lineage>
</organism>
<dbReference type="GO" id="GO:0005524">
    <property type="term" value="F:ATP binding"/>
    <property type="evidence" value="ECO:0007669"/>
    <property type="project" value="UniProtKB-UniRule"/>
</dbReference>
<dbReference type="NCBIfam" id="TIGR02432">
    <property type="entry name" value="lysidine_TilS_N"/>
    <property type="match status" value="1"/>
</dbReference>
<dbReference type="InterPro" id="IPR011063">
    <property type="entry name" value="TilS/TtcA_N"/>
</dbReference>
<feature type="binding site" evidence="6">
    <location>
        <begin position="35"/>
        <end position="40"/>
    </location>
    <ligand>
        <name>ATP</name>
        <dbReference type="ChEBI" id="CHEBI:30616"/>
    </ligand>
</feature>
<keyword evidence="3 6" id="KW-0547">Nucleotide-binding</keyword>
<dbReference type="Proteomes" id="UP000445696">
    <property type="component" value="Unassembled WGS sequence"/>
</dbReference>
<dbReference type="SUPFAM" id="SSF52402">
    <property type="entry name" value="Adenine nucleotide alpha hydrolases-like"/>
    <property type="match status" value="1"/>
</dbReference>
<dbReference type="InterPro" id="IPR014729">
    <property type="entry name" value="Rossmann-like_a/b/a_fold"/>
</dbReference>
<dbReference type="Gene3D" id="3.40.50.620">
    <property type="entry name" value="HUPs"/>
    <property type="match status" value="1"/>
</dbReference>
<protein>
    <recommendedName>
        <fullName evidence="6">tRNA(Ile)-lysidine synthase</fullName>
        <ecNumber evidence="6">6.3.4.19</ecNumber>
    </recommendedName>
    <alternativeName>
        <fullName evidence="6">tRNA(Ile)-2-lysyl-cytidine synthase</fullName>
    </alternativeName>
    <alternativeName>
        <fullName evidence="6">tRNA(Ile)-lysidine synthetase</fullName>
    </alternativeName>
</protein>
<keyword evidence="4 6" id="KW-0067">ATP-binding</keyword>
<dbReference type="RefSeq" id="WP_161338553.1">
    <property type="nucleotide sequence ID" value="NZ_JBHSDG010000005.1"/>
</dbReference>
<keyword evidence="6" id="KW-0963">Cytoplasm</keyword>
<dbReference type="GO" id="GO:0006400">
    <property type="term" value="P:tRNA modification"/>
    <property type="evidence" value="ECO:0007669"/>
    <property type="project" value="UniProtKB-UniRule"/>
</dbReference>
<comment type="similarity">
    <text evidence="6">Belongs to the tRNA(Ile)-lysidine synthase family.</text>
</comment>
<keyword evidence="2 6" id="KW-0819">tRNA processing</keyword>
<dbReference type="AlphaFoldDB" id="A0A845MFM1"/>
<evidence type="ECO:0000256" key="5">
    <source>
        <dbReference type="ARBA" id="ARBA00048539"/>
    </source>
</evidence>
<evidence type="ECO:0000256" key="2">
    <source>
        <dbReference type="ARBA" id="ARBA00022694"/>
    </source>
</evidence>
<dbReference type="OrthoDB" id="9807403at2"/>
<dbReference type="CDD" id="cd01992">
    <property type="entry name" value="TilS_N"/>
    <property type="match status" value="1"/>
</dbReference>
<gene>
    <name evidence="6 8" type="primary">tilS</name>
    <name evidence="8" type="ORF">GQF03_07170</name>
</gene>
<keyword evidence="1 6" id="KW-0436">Ligase</keyword>
<accession>A0A845MFM1</accession>
<name>A0A845MFM1_9PROT</name>
<comment type="domain">
    <text evidence="6">The N-terminal region contains the highly conserved SGGXDS motif, predicted to be a P-loop motif involved in ATP binding.</text>
</comment>
<dbReference type="HAMAP" id="MF_01161">
    <property type="entry name" value="tRNA_Ile_lys_synt"/>
    <property type="match status" value="1"/>
</dbReference>
<reference evidence="8 9" key="1">
    <citation type="journal article" date="2014" name="Int. J. Syst. Evol. Microbiol.">
        <title>Sneathiella chungangensis sp. nov., isolated from a marine sand, and emended description of the genus Sneathiella.</title>
        <authorList>
            <person name="Siamphan C."/>
            <person name="Kim H."/>
            <person name="Lee J.S."/>
            <person name="Kim W."/>
        </authorList>
    </citation>
    <scope>NUCLEOTIDE SEQUENCE [LARGE SCALE GENOMIC DNA]</scope>
    <source>
        <strain evidence="8 9">KCTC 32476</strain>
    </source>
</reference>
<evidence type="ECO:0000256" key="6">
    <source>
        <dbReference type="HAMAP-Rule" id="MF_01161"/>
    </source>
</evidence>
<dbReference type="GO" id="GO:0005737">
    <property type="term" value="C:cytoplasm"/>
    <property type="evidence" value="ECO:0007669"/>
    <property type="project" value="UniProtKB-SubCell"/>
</dbReference>
<dbReference type="PANTHER" id="PTHR43033:SF5">
    <property type="entry name" value="TRNA(ILE)-LYSIDINE SYNTHETASE"/>
    <property type="match status" value="1"/>
</dbReference>
<evidence type="ECO:0000313" key="8">
    <source>
        <dbReference type="EMBL" id="MZR22106.1"/>
    </source>
</evidence>
<evidence type="ECO:0000313" key="9">
    <source>
        <dbReference type="Proteomes" id="UP000445696"/>
    </source>
</evidence>
<evidence type="ECO:0000256" key="3">
    <source>
        <dbReference type="ARBA" id="ARBA00022741"/>
    </source>
</evidence>
<comment type="function">
    <text evidence="6">Ligates lysine onto the cytidine present at position 34 of the AUA codon-specific tRNA(Ile) that contains the anticodon CAU, in an ATP-dependent manner. Cytidine is converted to lysidine, thus changing the amino acid specificity of the tRNA from methionine to isoleucine.</text>
</comment>
<dbReference type="InterPro" id="IPR012094">
    <property type="entry name" value="tRNA_Ile_lys_synt"/>
</dbReference>
<evidence type="ECO:0000256" key="4">
    <source>
        <dbReference type="ARBA" id="ARBA00022840"/>
    </source>
</evidence>
<evidence type="ECO:0000259" key="7">
    <source>
        <dbReference type="Pfam" id="PF01171"/>
    </source>
</evidence>
<dbReference type="Pfam" id="PF01171">
    <property type="entry name" value="ATP_bind_3"/>
    <property type="match status" value="1"/>
</dbReference>
<dbReference type="InterPro" id="IPR012795">
    <property type="entry name" value="tRNA_Ile_lys_synt_N"/>
</dbReference>
<dbReference type="PANTHER" id="PTHR43033">
    <property type="entry name" value="TRNA(ILE)-LYSIDINE SYNTHASE-RELATED"/>
    <property type="match status" value="1"/>
</dbReference>
<keyword evidence="9" id="KW-1185">Reference proteome</keyword>
<sequence length="446" mass="49240">MPDPLTASRLPRHFAGLMRDLLGRNPPEKMAVAVSGGSDSMALALLAAPWAEKAGVELTALTVDHGLRPAAASEAKQVAGWLGQRGLKTRILTWTGPHPETGIQEAAREARYDLMASYCDAEGIGVLLLGHQLEDQLETLLMRLSKGSGLEGLAAMQTESRRGSLRLLRPLLGLRRDLLREYLHREKQAWIDDPSNENPVFTRTRVGAVLTELQQLPGSDLEAIALSLARLQRANDSLDQLARQQLEEAAEISPYGFVRLPRAVLEQQPEEIALRMLSILFGATNGGQRLRLQALEQIHARLIARGEGKSATLGGAQMIKSGKDWLFCREPGRAGLPVLDIDRQRTEWLWDNRFTVTDLAPAEPLPTGLIVRALGPEGWAQLETEALAAEVRRLPAKVRYSLPALYLRGEIVAAPGLMTGKQAETDLNRRFKWRFRAFYWMAAAIS</sequence>
<proteinExistence type="inferred from homology"/>
<comment type="caution">
    <text evidence="8">The sequence shown here is derived from an EMBL/GenBank/DDBJ whole genome shotgun (WGS) entry which is preliminary data.</text>
</comment>
<comment type="subcellular location">
    <subcellularLocation>
        <location evidence="6">Cytoplasm</location>
    </subcellularLocation>
</comment>
<evidence type="ECO:0000256" key="1">
    <source>
        <dbReference type="ARBA" id="ARBA00022598"/>
    </source>
</evidence>
<comment type="catalytic activity">
    <reaction evidence="5 6">
        <text>cytidine(34) in tRNA(Ile2) + L-lysine + ATP = lysidine(34) in tRNA(Ile2) + AMP + diphosphate + H(+)</text>
        <dbReference type="Rhea" id="RHEA:43744"/>
        <dbReference type="Rhea" id="RHEA-COMP:10625"/>
        <dbReference type="Rhea" id="RHEA-COMP:10670"/>
        <dbReference type="ChEBI" id="CHEBI:15378"/>
        <dbReference type="ChEBI" id="CHEBI:30616"/>
        <dbReference type="ChEBI" id="CHEBI:32551"/>
        <dbReference type="ChEBI" id="CHEBI:33019"/>
        <dbReference type="ChEBI" id="CHEBI:82748"/>
        <dbReference type="ChEBI" id="CHEBI:83665"/>
        <dbReference type="ChEBI" id="CHEBI:456215"/>
        <dbReference type="EC" id="6.3.4.19"/>
    </reaction>
</comment>